<dbReference type="RefSeq" id="WP_033673770.1">
    <property type="nucleotide sequence ID" value="NZ_JOTM01000003.1"/>
</dbReference>
<accession>A0A073KCY5</accession>
<dbReference type="AlphaFoldDB" id="A0A073KCY5"/>
<dbReference type="Pfam" id="PF00583">
    <property type="entry name" value="Acetyltransf_1"/>
    <property type="match status" value="1"/>
</dbReference>
<gene>
    <name evidence="2" type="ORF">BAGA_18735</name>
</gene>
<dbReference type="OrthoDB" id="9782266at2"/>
<reference evidence="2 3" key="1">
    <citation type="submission" date="2014-06" db="EMBL/GenBank/DDBJ databases">
        <title>Draft genome sequence of Bacillus gaemokensis JCM 15801 (MCCC 1A00707).</title>
        <authorList>
            <person name="Lai Q."/>
            <person name="Liu Y."/>
            <person name="Shao Z."/>
        </authorList>
    </citation>
    <scope>NUCLEOTIDE SEQUENCE [LARGE SCALE GENOMIC DNA]</scope>
    <source>
        <strain evidence="2 3">JCM 15801</strain>
    </source>
</reference>
<proteinExistence type="predicted"/>
<sequence>MITFEKVNVETKKVVEEMFASHSLTMEEVQYCIKADDTYIGIIDYSVQGESAILSNLIIHFDYQGYGYGTNAYFTFEEMMKRRSIKGIKVSRSNLTEQARSFIEGLGCMLNNEWYIKQF</sequence>
<dbReference type="GO" id="GO:0016747">
    <property type="term" value="F:acyltransferase activity, transferring groups other than amino-acyl groups"/>
    <property type="evidence" value="ECO:0007669"/>
    <property type="project" value="InterPro"/>
</dbReference>
<dbReference type="Proteomes" id="UP000027778">
    <property type="component" value="Unassembled WGS sequence"/>
</dbReference>
<dbReference type="PROSITE" id="PS51186">
    <property type="entry name" value="GNAT"/>
    <property type="match status" value="1"/>
</dbReference>
<protein>
    <submittedName>
        <fullName evidence="2">Acetyltransferase</fullName>
    </submittedName>
</protein>
<dbReference type="SUPFAM" id="SSF55729">
    <property type="entry name" value="Acyl-CoA N-acyltransferases (Nat)"/>
    <property type="match status" value="1"/>
</dbReference>
<dbReference type="eggNOG" id="COG0456">
    <property type="taxonomic scope" value="Bacteria"/>
</dbReference>
<evidence type="ECO:0000313" key="3">
    <source>
        <dbReference type="Proteomes" id="UP000027778"/>
    </source>
</evidence>
<dbReference type="InterPro" id="IPR016181">
    <property type="entry name" value="Acyl_CoA_acyltransferase"/>
</dbReference>
<keyword evidence="2" id="KW-0808">Transferase</keyword>
<evidence type="ECO:0000259" key="1">
    <source>
        <dbReference type="PROSITE" id="PS51186"/>
    </source>
</evidence>
<dbReference type="STRING" id="574375.AZF08_10280"/>
<keyword evidence="3" id="KW-1185">Reference proteome</keyword>
<dbReference type="EMBL" id="JOTM01000003">
    <property type="protein sequence ID" value="KEK25119.1"/>
    <property type="molecule type" value="Genomic_DNA"/>
</dbReference>
<dbReference type="InterPro" id="IPR000182">
    <property type="entry name" value="GNAT_dom"/>
</dbReference>
<dbReference type="Gene3D" id="3.40.630.30">
    <property type="match status" value="1"/>
</dbReference>
<name>A0A073KCY5_9BACI</name>
<comment type="caution">
    <text evidence="2">The sequence shown here is derived from an EMBL/GenBank/DDBJ whole genome shotgun (WGS) entry which is preliminary data.</text>
</comment>
<organism evidence="2 3">
    <name type="scientific">Bacillus gaemokensis</name>
    <dbReference type="NCBI Taxonomy" id="574375"/>
    <lineage>
        <taxon>Bacteria</taxon>
        <taxon>Bacillati</taxon>
        <taxon>Bacillota</taxon>
        <taxon>Bacilli</taxon>
        <taxon>Bacillales</taxon>
        <taxon>Bacillaceae</taxon>
        <taxon>Bacillus</taxon>
        <taxon>Bacillus cereus group</taxon>
    </lineage>
</organism>
<feature type="domain" description="N-acetyltransferase" evidence="1">
    <location>
        <begin position="1"/>
        <end position="119"/>
    </location>
</feature>
<evidence type="ECO:0000313" key="2">
    <source>
        <dbReference type="EMBL" id="KEK25119.1"/>
    </source>
</evidence>